<sequence>MDFISKKMVQTTLNFDQWQQQPKHRSPRHKPTLSCAANLKYDADKVEDPRITPHSISPLDIPELSALKQAAHETNSILPNVLATTPHAPPHGHLYCDPPTLASKYCPRFPPTTIRILNSDTLDSAIGLAECSQYISFRDKKPVCVLNMANACNAGGGWKRGALAQEETLCYRSSLSFTLKLRYYPIPELAAIYSPTVVVIRKSIKDGHGLLPLDDPGNLPVVSVISVAALCRPSVEAVPTSPGSKVSRRERYTYRQDRKITKEKMRLILRTAAINGHRRLILGALGCGAFLNPREEVADCWAEVLTEEEFSGGWWESIIFAVMDDLGQGEQGDGNYGVFYRKLNGMMV</sequence>
<protein>
    <submittedName>
        <fullName evidence="1">Uncharacterized protein</fullName>
    </submittedName>
</protein>
<dbReference type="EMBL" id="JALBCA010000118">
    <property type="protein sequence ID" value="KAI2382555.1"/>
    <property type="molecule type" value="Genomic_DNA"/>
</dbReference>
<name>A0ACB8UPF3_9EURO</name>
<proteinExistence type="predicted"/>
<evidence type="ECO:0000313" key="1">
    <source>
        <dbReference type="EMBL" id="KAI2382555.1"/>
    </source>
</evidence>
<accession>A0ACB8UPF3</accession>
<gene>
    <name evidence="1" type="ORF">LOY88_005924</name>
</gene>
<comment type="caution">
    <text evidence="1">The sequence shown here is derived from an EMBL/GenBank/DDBJ whole genome shotgun (WGS) entry which is preliminary data.</text>
</comment>
<organism evidence="1">
    <name type="scientific">Ophidiomyces ophidiicola</name>
    <dbReference type="NCBI Taxonomy" id="1387563"/>
    <lineage>
        <taxon>Eukaryota</taxon>
        <taxon>Fungi</taxon>
        <taxon>Dikarya</taxon>
        <taxon>Ascomycota</taxon>
        <taxon>Pezizomycotina</taxon>
        <taxon>Eurotiomycetes</taxon>
        <taxon>Eurotiomycetidae</taxon>
        <taxon>Onygenales</taxon>
        <taxon>Onygenaceae</taxon>
        <taxon>Ophidiomyces</taxon>
    </lineage>
</organism>
<reference evidence="1" key="1">
    <citation type="journal article" date="2022" name="bioRxiv">
        <title>Population genetic analysis of Ophidiomyces ophidiicola, the causative agent of snake fungal disease, indicates recent introductions to the USA.</title>
        <authorList>
            <person name="Ladner J.T."/>
            <person name="Palmer J.M."/>
            <person name="Ettinger C.L."/>
            <person name="Stajich J.E."/>
            <person name="Farrell T.M."/>
            <person name="Glorioso B.M."/>
            <person name="Lawson B."/>
            <person name="Price S.J."/>
            <person name="Stengle A.G."/>
            <person name="Grear D.A."/>
            <person name="Lorch J.M."/>
        </authorList>
    </citation>
    <scope>NUCLEOTIDE SEQUENCE</scope>
    <source>
        <strain evidence="1">NWHC 24266-5</strain>
    </source>
</reference>